<evidence type="ECO:0000256" key="2">
    <source>
        <dbReference type="PIRSR" id="PIRSR601310-3"/>
    </source>
</evidence>
<dbReference type="GO" id="GO:0016787">
    <property type="term" value="F:hydrolase activity"/>
    <property type="evidence" value="ECO:0007669"/>
    <property type="project" value="UniProtKB-KW"/>
</dbReference>
<dbReference type="PROSITE" id="PS00892">
    <property type="entry name" value="HIT_1"/>
    <property type="match status" value="1"/>
</dbReference>
<dbReference type="CDD" id="cd01277">
    <property type="entry name" value="HINT_subgroup"/>
    <property type="match status" value="1"/>
</dbReference>
<dbReference type="InterPro" id="IPR039384">
    <property type="entry name" value="HINT"/>
</dbReference>
<evidence type="ECO:0000256" key="3">
    <source>
        <dbReference type="PROSITE-ProRule" id="PRU00464"/>
    </source>
</evidence>
<accession>A0A2H0NEG2</accession>
<keyword evidence="5" id="KW-0378">Hydrolase</keyword>
<evidence type="ECO:0000256" key="1">
    <source>
        <dbReference type="PIRSR" id="PIRSR601310-1"/>
    </source>
</evidence>
<dbReference type="Pfam" id="PF01230">
    <property type="entry name" value="HIT"/>
    <property type="match status" value="1"/>
</dbReference>
<dbReference type="PANTHER" id="PTHR46648:SF1">
    <property type="entry name" value="ADENOSINE 5'-MONOPHOSPHORAMIDASE HNT1"/>
    <property type="match status" value="1"/>
</dbReference>
<dbReference type="InterPro" id="IPR001310">
    <property type="entry name" value="Histidine_triad_HIT"/>
</dbReference>
<gene>
    <name evidence="5" type="ORF">COV54_01600</name>
</gene>
<dbReference type="InterPro" id="IPR019808">
    <property type="entry name" value="Histidine_triad_CS"/>
</dbReference>
<feature type="active site" description="Tele-AMP-histidine intermediate" evidence="1">
    <location>
        <position position="100"/>
    </location>
</feature>
<protein>
    <submittedName>
        <fullName evidence="5">HIT family hydrolase</fullName>
    </submittedName>
</protein>
<dbReference type="PRINTS" id="PR00332">
    <property type="entry name" value="HISTRIAD"/>
</dbReference>
<evidence type="ECO:0000313" key="5">
    <source>
        <dbReference type="EMBL" id="PIR07283.1"/>
    </source>
</evidence>
<feature type="domain" description="HIT" evidence="4">
    <location>
        <begin position="6"/>
        <end position="113"/>
    </location>
</feature>
<dbReference type="InterPro" id="IPR011146">
    <property type="entry name" value="HIT-like"/>
</dbReference>
<name>A0A2H0NEG2_9BACT</name>
<dbReference type="Gene3D" id="3.30.428.10">
    <property type="entry name" value="HIT-like"/>
    <property type="match status" value="1"/>
</dbReference>
<dbReference type="InterPro" id="IPR036265">
    <property type="entry name" value="HIT-like_sf"/>
</dbReference>
<comment type="caution">
    <text evidence="5">The sequence shown here is derived from an EMBL/GenBank/DDBJ whole genome shotgun (WGS) entry which is preliminary data.</text>
</comment>
<sequence>MMADCLFCKIIKKEIPSEVVYEDDFALAVLDVNPRTLGHTMVLSKTHSENMIDLPVEQIGSLFEAVQKVALLLNKTFSPDGFTIGLNQGRAAGQVIDHLHIHIIPRWLNDGGSSLHSVVNNPPKENLAETAKKIREKNK</sequence>
<dbReference type="SUPFAM" id="SSF54197">
    <property type="entry name" value="HIT-like"/>
    <property type="match status" value="1"/>
</dbReference>
<evidence type="ECO:0000313" key="6">
    <source>
        <dbReference type="Proteomes" id="UP000228867"/>
    </source>
</evidence>
<dbReference type="EMBL" id="PCWR01000037">
    <property type="protein sequence ID" value="PIR07283.1"/>
    <property type="molecule type" value="Genomic_DNA"/>
</dbReference>
<dbReference type="PROSITE" id="PS51084">
    <property type="entry name" value="HIT_2"/>
    <property type="match status" value="1"/>
</dbReference>
<dbReference type="Proteomes" id="UP000228867">
    <property type="component" value="Unassembled WGS sequence"/>
</dbReference>
<feature type="short sequence motif" description="Histidine triad motif" evidence="2 3">
    <location>
        <begin position="98"/>
        <end position="102"/>
    </location>
</feature>
<organism evidence="5 6">
    <name type="scientific">Candidatus Jorgensenbacteria bacterium CG11_big_fil_rev_8_21_14_0_20_38_23</name>
    <dbReference type="NCBI Taxonomy" id="1974594"/>
    <lineage>
        <taxon>Bacteria</taxon>
        <taxon>Candidatus Joergenseniibacteriota</taxon>
    </lineage>
</organism>
<reference evidence="5 6" key="1">
    <citation type="submission" date="2017-09" db="EMBL/GenBank/DDBJ databases">
        <title>Depth-based differentiation of microbial function through sediment-hosted aquifers and enrichment of novel symbionts in the deep terrestrial subsurface.</title>
        <authorList>
            <person name="Probst A.J."/>
            <person name="Ladd B."/>
            <person name="Jarett J.K."/>
            <person name="Geller-Mcgrath D.E."/>
            <person name="Sieber C.M."/>
            <person name="Emerson J.B."/>
            <person name="Anantharaman K."/>
            <person name="Thomas B.C."/>
            <person name="Malmstrom R."/>
            <person name="Stieglmeier M."/>
            <person name="Klingl A."/>
            <person name="Woyke T."/>
            <person name="Ryan C.M."/>
            <person name="Banfield J.F."/>
        </authorList>
    </citation>
    <scope>NUCLEOTIDE SEQUENCE [LARGE SCALE GENOMIC DNA]</scope>
    <source>
        <strain evidence="5">CG11_big_fil_rev_8_21_14_0_20_38_23</strain>
    </source>
</reference>
<evidence type="ECO:0000259" key="4">
    <source>
        <dbReference type="PROSITE" id="PS51084"/>
    </source>
</evidence>
<proteinExistence type="predicted"/>
<dbReference type="AlphaFoldDB" id="A0A2H0NEG2"/>
<dbReference type="PANTHER" id="PTHR46648">
    <property type="entry name" value="HIT FAMILY PROTEIN 1"/>
    <property type="match status" value="1"/>
</dbReference>
<dbReference type="GO" id="GO:0009117">
    <property type="term" value="P:nucleotide metabolic process"/>
    <property type="evidence" value="ECO:0007669"/>
    <property type="project" value="TreeGrafter"/>
</dbReference>